<dbReference type="AlphaFoldDB" id="A0A285R970"/>
<feature type="domain" description="tRNA nucleotidyltransferase/poly(A) polymerase RNA and SrmB- binding" evidence="10">
    <location>
        <begin position="187"/>
        <end position="235"/>
    </location>
</feature>
<feature type="domain" description="Poly A polymerase head" evidence="9">
    <location>
        <begin position="29"/>
        <end position="151"/>
    </location>
</feature>
<dbReference type="CDD" id="cd05398">
    <property type="entry name" value="NT_ClassII-CCAase"/>
    <property type="match status" value="1"/>
</dbReference>
<dbReference type="GO" id="GO:0046872">
    <property type="term" value="F:metal ion binding"/>
    <property type="evidence" value="ECO:0007669"/>
    <property type="project" value="UniProtKB-KW"/>
</dbReference>
<protein>
    <submittedName>
        <fullName evidence="11">Poly(A) polymerase</fullName>
    </submittedName>
</protein>
<dbReference type="GO" id="GO:0008033">
    <property type="term" value="P:tRNA processing"/>
    <property type="evidence" value="ECO:0007669"/>
    <property type="project" value="UniProtKB-KW"/>
</dbReference>
<dbReference type="GO" id="GO:0016779">
    <property type="term" value="F:nucleotidyltransferase activity"/>
    <property type="evidence" value="ECO:0007669"/>
    <property type="project" value="UniProtKB-KW"/>
</dbReference>
<evidence type="ECO:0000259" key="10">
    <source>
        <dbReference type="Pfam" id="PF12627"/>
    </source>
</evidence>
<evidence type="ECO:0000256" key="3">
    <source>
        <dbReference type="ARBA" id="ARBA00022694"/>
    </source>
</evidence>
<accession>A0A285R970</accession>
<dbReference type="OrthoDB" id="9805698at2"/>
<keyword evidence="7" id="KW-0460">Magnesium</keyword>
<dbReference type="InterPro" id="IPR002646">
    <property type="entry name" value="PolA_pol_head_dom"/>
</dbReference>
<comment type="cofactor">
    <cofactor evidence="1">
        <name>Mg(2+)</name>
        <dbReference type="ChEBI" id="CHEBI:18420"/>
    </cofactor>
</comment>
<comment type="similarity">
    <text evidence="8">Belongs to the tRNA nucleotidyltransferase/poly(A) polymerase family.</text>
</comment>
<keyword evidence="5" id="KW-0479">Metal-binding</keyword>
<dbReference type="InterPro" id="IPR050264">
    <property type="entry name" value="Bact_CCA-adding_enz_type3_sf"/>
</dbReference>
<dbReference type="GO" id="GO:0000049">
    <property type="term" value="F:tRNA binding"/>
    <property type="evidence" value="ECO:0007669"/>
    <property type="project" value="TreeGrafter"/>
</dbReference>
<evidence type="ECO:0000259" key="9">
    <source>
        <dbReference type="Pfam" id="PF01743"/>
    </source>
</evidence>
<dbReference type="Proteomes" id="UP000219331">
    <property type="component" value="Unassembled WGS sequence"/>
</dbReference>
<keyword evidence="3" id="KW-0819">tRNA processing</keyword>
<dbReference type="Gene3D" id="1.10.3090.10">
    <property type="entry name" value="cca-adding enzyme, domain 2"/>
    <property type="match status" value="1"/>
</dbReference>
<evidence type="ECO:0000313" key="12">
    <source>
        <dbReference type="Proteomes" id="UP000219331"/>
    </source>
</evidence>
<evidence type="ECO:0000256" key="2">
    <source>
        <dbReference type="ARBA" id="ARBA00022679"/>
    </source>
</evidence>
<dbReference type="STRING" id="538381.GCA_001696535_01551"/>
<organism evidence="11 12">
    <name type="scientific">Stappia indica</name>
    <dbReference type="NCBI Taxonomy" id="538381"/>
    <lineage>
        <taxon>Bacteria</taxon>
        <taxon>Pseudomonadati</taxon>
        <taxon>Pseudomonadota</taxon>
        <taxon>Alphaproteobacteria</taxon>
        <taxon>Hyphomicrobiales</taxon>
        <taxon>Stappiaceae</taxon>
        <taxon>Stappia</taxon>
    </lineage>
</organism>
<name>A0A285R970_9HYPH</name>
<dbReference type="InterPro" id="IPR032828">
    <property type="entry name" value="PolyA_RNA-bd"/>
</dbReference>
<gene>
    <name evidence="11" type="ORF">SAMN05421512_101424</name>
</gene>
<proteinExistence type="inferred from homology"/>
<evidence type="ECO:0000256" key="1">
    <source>
        <dbReference type="ARBA" id="ARBA00001946"/>
    </source>
</evidence>
<dbReference type="EMBL" id="OBML01000001">
    <property type="protein sequence ID" value="SOB90308.1"/>
    <property type="molecule type" value="Genomic_DNA"/>
</dbReference>
<dbReference type="PANTHER" id="PTHR46173">
    <property type="entry name" value="CCA TRNA NUCLEOTIDYLTRANSFERASE 1, MITOCHONDRIAL"/>
    <property type="match status" value="1"/>
</dbReference>
<keyword evidence="6" id="KW-0547">Nucleotide-binding</keyword>
<keyword evidence="2 8" id="KW-0808">Transferase</keyword>
<keyword evidence="8" id="KW-0694">RNA-binding</keyword>
<dbReference type="SUPFAM" id="SSF81891">
    <property type="entry name" value="Poly A polymerase C-terminal region-like"/>
    <property type="match status" value="1"/>
</dbReference>
<dbReference type="Pfam" id="PF12627">
    <property type="entry name" value="PolyA_pol_RNAbd"/>
    <property type="match status" value="1"/>
</dbReference>
<dbReference type="GO" id="GO:0000166">
    <property type="term" value="F:nucleotide binding"/>
    <property type="evidence" value="ECO:0007669"/>
    <property type="project" value="UniProtKB-KW"/>
</dbReference>
<dbReference type="RefSeq" id="WP_097173753.1">
    <property type="nucleotide sequence ID" value="NZ_OBML01000001.1"/>
</dbReference>
<evidence type="ECO:0000313" key="11">
    <source>
        <dbReference type="EMBL" id="SOB90308.1"/>
    </source>
</evidence>
<evidence type="ECO:0000256" key="5">
    <source>
        <dbReference type="ARBA" id="ARBA00022723"/>
    </source>
</evidence>
<evidence type="ECO:0000256" key="8">
    <source>
        <dbReference type="RuleBase" id="RU003953"/>
    </source>
</evidence>
<reference evidence="11 12" key="1">
    <citation type="submission" date="2017-08" db="EMBL/GenBank/DDBJ databases">
        <authorList>
            <person name="de Groot N.N."/>
        </authorList>
    </citation>
    <scope>NUCLEOTIDE SEQUENCE [LARGE SCALE GENOMIC DNA]</scope>
    <source>
        <strain evidence="11 12">USBA 352</strain>
    </source>
</reference>
<sequence>MDDPIKADWLGEPALQAVFDALEQEGDTARVVGGAVRNTLLGVPVSDIDIATTAEPATVIRRVEAAGLKAVPTGVDHGTVTVVSGGRPFEVTTLREDVETHGRHATVRFGRNWQHDAERRDFTMNALYAARDGSLFDPVGGLPDLAARRVRFIGEAERRIREDYLRILRFFRFHAQYGEGAPDAEGLAAVARLKDGLAGLSAERIGMEMRKLVGARGAVATLEAMADAGIMPQVLVPHGGLAPFRGLRALDGLGANTREPALALAALSEGGEAELDALADRLRLSNAERRRMKAARLAADMAREKLGSAEPEAVRLAALELLYRHGREAACDGVLLAAAEAGLAAEDVGLRALLEAVAALDVPRLPVSGGDLTKAGVAPGPKVGEGLRLAESRWIDSGFSLDRAALVSAVLGRA</sequence>
<dbReference type="SUPFAM" id="SSF81301">
    <property type="entry name" value="Nucleotidyltransferase"/>
    <property type="match status" value="1"/>
</dbReference>
<dbReference type="Gene3D" id="3.30.460.10">
    <property type="entry name" value="Beta Polymerase, domain 2"/>
    <property type="match status" value="1"/>
</dbReference>
<keyword evidence="4" id="KW-0548">Nucleotidyltransferase</keyword>
<keyword evidence="12" id="KW-1185">Reference proteome</keyword>
<evidence type="ECO:0000256" key="7">
    <source>
        <dbReference type="ARBA" id="ARBA00022842"/>
    </source>
</evidence>
<evidence type="ECO:0000256" key="4">
    <source>
        <dbReference type="ARBA" id="ARBA00022695"/>
    </source>
</evidence>
<dbReference type="Pfam" id="PF01743">
    <property type="entry name" value="PolyA_pol"/>
    <property type="match status" value="1"/>
</dbReference>
<dbReference type="PANTHER" id="PTHR46173:SF1">
    <property type="entry name" value="CCA TRNA NUCLEOTIDYLTRANSFERASE 1, MITOCHONDRIAL"/>
    <property type="match status" value="1"/>
</dbReference>
<evidence type="ECO:0000256" key="6">
    <source>
        <dbReference type="ARBA" id="ARBA00022741"/>
    </source>
</evidence>
<dbReference type="InterPro" id="IPR043519">
    <property type="entry name" value="NT_sf"/>
</dbReference>